<feature type="compositionally biased region" description="Basic and acidic residues" evidence="1">
    <location>
        <begin position="22"/>
        <end position="32"/>
    </location>
</feature>
<reference evidence="2 3" key="1">
    <citation type="journal article" date="2013" name="Proc. Natl. Acad. Sci. U.S.A.">
        <title>The king cobra genome reveals dynamic gene evolution and adaptation in the snake venom system.</title>
        <authorList>
            <person name="Vonk F.J."/>
            <person name="Casewell N.R."/>
            <person name="Henkel C.V."/>
            <person name="Heimberg A.M."/>
            <person name="Jansen H.J."/>
            <person name="McCleary R.J."/>
            <person name="Kerkkamp H.M."/>
            <person name="Vos R.A."/>
            <person name="Guerreiro I."/>
            <person name="Calvete J.J."/>
            <person name="Wuster W."/>
            <person name="Woods A.E."/>
            <person name="Logan J.M."/>
            <person name="Harrison R.A."/>
            <person name="Castoe T.A."/>
            <person name="de Koning A.P."/>
            <person name="Pollock D.D."/>
            <person name="Yandell M."/>
            <person name="Calderon D."/>
            <person name="Renjifo C."/>
            <person name="Currier R.B."/>
            <person name="Salgado D."/>
            <person name="Pla D."/>
            <person name="Sanz L."/>
            <person name="Hyder A.S."/>
            <person name="Ribeiro J.M."/>
            <person name="Arntzen J.W."/>
            <person name="van den Thillart G.E."/>
            <person name="Boetzer M."/>
            <person name="Pirovano W."/>
            <person name="Dirks R.P."/>
            <person name="Spaink H.P."/>
            <person name="Duboule D."/>
            <person name="McGlinn E."/>
            <person name="Kini R.M."/>
            <person name="Richardson M.K."/>
        </authorList>
    </citation>
    <scope>NUCLEOTIDE SEQUENCE</scope>
    <source>
        <tissue evidence="2">Blood</tissue>
    </source>
</reference>
<dbReference type="Proteomes" id="UP000018936">
    <property type="component" value="Unassembled WGS sequence"/>
</dbReference>
<gene>
    <name evidence="2" type="primary">Mcm10</name>
    <name evidence="2" type="ORF">L345_12559</name>
</gene>
<name>V8NI98_OPHHA</name>
<feature type="compositionally biased region" description="Basic and acidic residues" evidence="1">
    <location>
        <begin position="94"/>
        <end position="119"/>
    </location>
</feature>
<keyword evidence="3" id="KW-1185">Reference proteome</keyword>
<feature type="compositionally biased region" description="Polar residues" evidence="1">
    <location>
        <begin position="229"/>
        <end position="241"/>
    </location>
</feature>
<feature type="compositionally biased region" description="Polar residues" evidence="1">
    <location>
        <begin position="154"/>
        <end position="189"/>
    </location>
</feature>
<evidence type="ECO:0000313" key="2">
    <source>
        <dbReference type="EMBL" id="ETE61691.1"/>
    </source>
</evidence>
<feature type="region of interest" description="Disordered" evidence="1">
    <location>
        <begin position="77"/>
        <end position="241"/>
    </location>
</feature>
<organism evidence="2 3">
    <name type="scientific">Ophiophagus hannah</name>
    <name type="common">King cobra</name>
    <name type="synonym">Naja hannah</name>
    <dbReference type="NCBI Taxonomy" id="8665"/>
    <lineage>
        <taxon>Eukaryota</taxon>
        <taxon>Metazoa</taxon>
        <taxon>Chordata</taxon>
        <taxon>Craniata</taxon>
        <taxon>Vertebrata</taxon>
        <taxon>Euteleostomi</taxon>
        <taxon>Lepidosauria</taxon>
        <taxon>Squamata</taxon>
        <taxon>Bifurcata</taxon>
        <taxon>Unidentata</taxon>
        <taxon>Episquamata</taxon>
        <taxon>Toxicofera</taxon>
        <taxon>Serpentes</taxon>
        <taxon>Colubroidea</taxon>
        <taxon>Elapidae</taxon>
        <taxon>Elapinae</taxon>
        <taxon>Ophiophagus</taxon>
    </lineage>
</organism>
<sequence>DDDLDLLASLLEENEAEEDSSEEGRAAGHQDEYDLLFEAEDDESYTEEVEEEEEEGSTASQENVAELFGDVTDLLEEEKKEKDIQKTSCPVAPDRVKEPSREDLQDELRKLQEQMKKLQEQLGRTRIGKPAEPDPCKKTPGQSNGAVIKERTPSKVQKSPSFSAQLNMNKNHASKATPSLLSQPLTSVPGNRPAADSSKKIPVTKNSEKTSGLFSRDGKENDREEADQAVSSTRQTPFGKS</sequence>
<dbReference type="Gene3D" id="1.20.5.420">
    <property type="entry name" value="Immunoglobulin FC, subunit C"/>
    <property type="match status" value="1"/>
</dbReference>
<dbReference type="OrthoDB" id="10588880at2759"/>
<feature type="compositionally biased region" description="Acidic residues" evidence="1">
    <location>
        <begin position="33"/>
        <end position="56"/>
    </location>
</feature>
<evidence type="ECO:0000256" key="1">
    <source>
        <dbReference type="SAM" id="MobiDB-lite"/>
    </source>
</evidence>
<dbReference type="AlphaFoldDB" id="V8NI98"/>
<feature type="compositionally biased region" description="Acidic residues" evidence="1">
    <location>
        <begin position="12"/>
        <end position="21"/>
    </location>
</feature>
<dbReference type="EMBL" id="AZIM01003718">
    <property type="protein sequence ID" value="ETE61691.1"/>
    <property type="molecule type" value="Genomic_DNA"/>
</dbReference>
<accession>V8NI98</accession>
<protein>
    <submittedName>
        <fullName evidence="2">Protein MCM10-like protein</fullName>
    </submittedName>
</protein>
<comment type="caution">
    <text evidence="2">The sequence shown here is derived from an EMBL/GenBank/DDBJ whole genome shotgun (WGS) entry which is preliminary data.</text>
</comment>
<proteinExistence type="predicted"/>
<evidence type="ECO:0000313" key="3">
    <source>
        <dbReference type="Proteomes" id="UP000018936"/>
    </source>
</evidence>
<feature type="non-terminal residue" evidence="2">
    <location>
        <position position="1"/>
    </location>
</feature>
<feature type="region of interest" description="Disordered" evidence="1">
    <location>
        <begin position="12"/>
        <end position="64"/>
    </location>
</feature>
<feature type="non-terminal residue" evidence="2">
    <location>
        <position position="241"/>
    </location>
</feature>